<protein>
    <submittedName>
        <fullName evidence="6">Beta-phosphoglucomutase/glucose-1-phosphate phosphodismutase</fullName>
        <ecNumber evidence="6">2.7.1.41</ecNumber>
        <ecNumber evidence="6">5.4.2.6</ecNumber>
    </submittedName>
</protein>
<dbReference type="EMBL" id="AP012050">
    <property type="protein sequence ID" value="BAM47831.1"/>
    <property type="molecule type" value="Genomic_DNA"/>
</dbReference>
<dbReference type="EC" id="2.7.1.41" evidence="6"/>
<accession>K0J4V1</accession>
<dbReference type="AlphaFoldDB" id="K0J4V1"/>
<evidence type="ECO:0000256" key="3">
    <source>
        <dbReference type="PIRSR" id="PIRSR610972-2"/>
    </source>
</evidence>
<dbReference type="NCBIfam" id="TIGR01990">
    <property type="entry name" value="bPGM"/>
    <property type="match status" value="1"/>
</dbReference>
<keyword evidence="4" id="KW-0460">Magnesium</keyword>
<feature type="binding site" evidence="3">
    <location>
        <position position="60"/>
    </location>
    <ligand>
        <name>substrate</name>
    </ligand>
</feature>
<dbReference type="PATRIC" id="fig|698758.3.peg.1697"/>
<feature type="binding site" evidence="3">
    <location>
        <position position="84"/>
    </location>
    <ligand>
        <name>substrate</name>
    </ligand>
</feature>
<dbReference type="SUPFAM" id="SSF56784">
    <property type="entry name" value="HAD-like"/>
    <property type="match status" value="1"/>
</dbReference>
<dbReference type="STRING" id="698758.AXY_16990"/>
<sequence>MKGVGESLKNEIAVLFDLDGVIVDTAKHHYLAWKQLADELGFDFTVEDNERLKGVSRMDSLNILLEIGNISVSESEKISLASKKNQRYVESISNMDERDILPGVKAFLYELKSNGIPFALGSASKNAPMILKKIGLYDDFSAIVDGNAINKAKPDPEVFILGAKKLNVEPENCVVFEDAQSGIEAGKRAGMKVVGVGDPKVLAGADLYIDTMEDMTLSRIKGLFF</sequence>
<dbReference type="InterPro" id="IPR010972">
    <property type="entry name" value="Beta-PGM"/>
</dbReference>
<comment type="cofactor">
    <cofactor evidence="4">
        <name>Mg(2+)</name>
        <dbReference type="ChEBI" id="CHEBI:18420"/>
    </cofactor>
    <text evidence="4">Binds 2 magnesium ions per subunit.</text>
</comment>
<dbReference type="NCBIfam" id="TIGR01509">
    <property type="entry name" value="HAD-SF-IA-v3"/>
    <property type="match status" value="1"/>
</dbReference>
<dbReference type="InterPro" id="IPR023198">
    <property type="entry name" value="PGP-like_dom2"/>
</dbReference>
<comment type="similarity">
    <text evidence="1">Belongs to the HAD-like hydrolase superfamily. CbbY/CbbZ/Gph/YieH family.</text>
</comment>
<feature type="binding site" evidence="3">
    <location>
        <position position="33"/>
    </location>
    <ligand>
        <name>substrate</name>
    </ligand>
</feature>
<dbReference type="SFLD" id="SFLDG01135">
    <property type="entry name" value="C1.5.6:_HAD__Beta-PGM__Phospha"/>
    <property type="match status" value="1"/>
</dbReference>
<dbReference type="Proteomes" id="UP000006294">
    <property type="component" value="Chromosome"/>
</dbReference>
<dbReference type="InterPro" id="IPR036412">
    <property type="entry name" value="HAD-like_sf"/>
</dbReference>
<keyword evidence="7" id="KW-1185">Reference proteome</keyword>
<dbReference type="OrthoDB" id="9797743at2"/>
<dbReference type="GO" id="GO:0047937">
    <property type="term" value="F:glucose-1-phosphate phosphodismutase activity"/>
    <property type="evidence" value="ECO:0007669"/>
    <property type="project" value="UniProtKB-EC"/>
</dbReference>
<dbReference type="Gene3D" id="1.10.150.240">
    <property type="entry name" value="Putative phosphatase, domain 2"/>
    <property type="match status" value="1"/>
</dbReference>
<evidence type="ECO:0000313" key="6">
    <source>
        <dbReference type="EMBL" id="BAM47831.1"/>
    </source>
</evidence>
<feature type="site" description="Important for catalytic activity and assists the phosphoryl transfer reaction to Asp8 by balancing charge and orienting the reacting groups" evidence="5">
    <location>
        <position position="122"/>
    </location>
</feature>
<dbReference type="InterPro" id="IPR006439">
    <property type="entry name" value="HAD-SF_hydro_IA"/>
</dbReference>
<keyword evidence="6" id="KW-0413">Isomerase</keyword>
<feature type="binding site" evidence="3">
    <location>
        <begin position="122"/>
        <end position="126"/>
    </location>
    <ligand>
        <name>substrate</name>
    </ligand>
</feature>
<feature type="binding site" evidence="4">
    <location>
        <position position="19"/>
    </location>
    <ligand>
        <name>Mg(2+)</name>
        <dbReference type="ChEBI" id="CHEBI:18420"/>
    </ligand>
</feature>
<evidence type="ECO:0000256" key="1">
    <source>
        <dbReference type="ARBA" id="ARBA00006171"/>
    </source>
</evidence>
<dbReference type="HOGENOM" id="CLU_045011_13_3_9"/>
<gene>
    <name evidence="6" type="primary">pgcM</name>
    <name evidence="6" type="ordered locus">AXY_16990</name>
</gene>
<feature type="site" description="Important for catalytic activity and assists the phosphoryl transfer reaction to Asp8 by balancing charge and orienting the reacting groups" evidence="5">
    <location>
        <position position="153"/>
    </location>
</feature>
<dbReference type="KEGG" id="axl:AXY_16990"/>
<evidence type="ECO:0000313" key="7">
    <source>
        <dbReference type="Proteomes" id="UP000006294"/>
    </source>
</evidence>
<feature type="active site" description="Nucleophile" evidence="2">
    <location>
        <position position="17"/>
    </location>
</feature>
<dbReference type="eggNOG" id="COG0637">
    <property type="taxonomic scope" value="Bacteria"/>
</dbReference>
<feature type="active site" description="Proton donor/acceptor" evidence="2">
    <location>
        <position position="19"/>
    </location>
</feature>
<evidence type="ECO:0000256" key="5">
    <source>
        <dbReference type="PIRSR" id="PIRSR610972-4"/>
    </source>
</evidence>
<evidence type="ECO:0000256" key="2">
    <source>
        <dbReference type="PIRSR" id="PIRSR610972-1"/>
    </source>
</evidence>
<dbReference type="InterPro" id="IPR023214">
    <property type="entry name" value="HAD_sf"/>
</dbReference>
<dbReference type="NCBIfam" id="TIGR02009">
    <property type="entry name" value="PGMB-YQAB-SF"/>
    <property type="match status" value="1"/>
</dbReference>
<dbReference type="PANTHER" id="PTHR18901:SF38">
    <property type="entry name" value="PSEUDOURIDINE-5'-PHOSPHATASE"/>
    <property type="match status" value="1"/>
</dbReference>
<feature type="binding site" evidence="4">
    <location>
        <position position="178"/>
    </location>
    <ligand>
        <name>Mg(2+)</name>
        <dbReference type="ChEBI" id="CHEBI:18420"/>
    </ligand>
</feature>
<dbReference type="GO" id="GO:0005975">
    <property type="term" value="P:carbohydrate metabolic process"/>
    <property type="evidence" value="ECO:0007669"/>
    <property type="project" value="InterPro"/>
</dbReference>
<dbReference type="CDD" id="cd02598">
    <property type="entry name" value="HAD_BPGM"/>
    <property type="match status" value="1"/>
</dbReference>
<dbReference type="SFLD" id="SFLDS00003">
    <property type="entry name" value="Haloacid_Dehalogenase"/>
    <property type="match status" value="1"/>
</dbReference>
<name>K0J4V1_AMPXN</name>
<keyword evidence="6" id="KW-0808">Transferase</keyword>
<feature type="binding site" evidence="4">
    <location>
        <position position="177"/>
    </location>
    <ligand>
        <name>Mg(2+)</name>
        <dbReference type="ChEBI" id="CHEBI:18420"/>
    </ligand>
</feature>
<feature type="binding site" evidence="3">
    <location>
        <begin position="17"/>
        <end position="19"/>
    </location>
    <ligand>
        <name>substrate</name>
    </ligand>
</feature>
<dbReference type="InterPro" id="IPR010976">
    <property type="entry name" value="B-phosphoglucomutase_hydrolase"/>
</dbReference>
<dbReference type="SFLD" id="SFLDG01129">
    <property type="entry name" value="C1.5:_HAD__Beta-PGM__Phosphata"/>
    <property type="match status" value="1"/>
</dbReference>
<dbReference type="SFLD" id="SFLDF00046">
    <property type="entry name" value="beta-phosphoglucomutase"/>
    <property type="match status" value="1"/>
</dbReference>
<organism evidence="6 7">
    <name type="scientific">Amphibacillus xylanus (strain ATCC 51415 / DSM 6626 / JCM 7361 / LMG 17667 / NBRC 15112 / Ep01)</name>
    <dbReference type="NCBI Taxonomy" id="698758"/>
    <lineage>
        <taxon>Bacteria</taxon>
        <taxon>Bacillati</taxon>
        <taxon>Bacillota</taxon>
        <taxon>Bacilli</taxon>
        <taxon>Bacillales</taxon>
        <taxon>Bacillaceae</taxon>
        <taxon>Amphibacillus</taxon>
    </lineage>
</organism>
<dbReference type="GO" id="GO:0000287">
    <property type="term" value="F:magnesium ion binding"/>
    <property type="evidence" value="ECO:0007669"/>
    <property type="project" value="InterPro"/>
</dbReference>
<dbReference type="Pfam" id="PF00702">
    <property type="entry name" value="Hydrolase"/>
    <property type="match status" value="1"/>
</dbReference>
<dbReference type="RefSeq" id="WP_015010423.1">
    <property type="nucleotide sequence ID" value="NC_018704.1"/>
</dbReference>
<dbReference type="PANTHER" id="PTHR18901">
    <property type="entry name" value="2-DEOXYGLUCOSE-6-PHOSPHATE PHOSPHATASE 2"/>
    <property type="match status" value="1"/>
</dbReference>
<keyword evidence="4" id="KW-0479">Metal-binding</keyword>
<dbReference type="EC" id="5.4.2.6" evidence="6"/>
<dbReference type="Gene3D" id="3.40.50.1000">
    <property type="entry name" value="HAD superfamily/HAD-like"/>
    <property type="match status" value="1"/>
</dbReference>
<proteinExistence type="inferred from homology"/>
<feature type="binding site" evidence="3">
    <location>
        <position position="153"/>
    </location>
    <ligand>
        <name>substrate</name>
    </ligand>
</feature>
<reference evidence="6 7" key="1">
    <citation type="submission" date="2011-01" db="EMBL/GenBank/DDBJ databases">
        <title>Whole genome sequence of Amphibacillus xylinus NBRC 15112.</title>
        <authorList>
            <person name="Nakazawa H."/>
            <person name="Katano Y."/>
            <person name="Nakamura S."/>
            <person name="Sasagawa M."/>
            <person name="Fukada J."/>
            <person name="Arai T."/>
            <person name="Sasakura N."/>
            <person name="Mochizuki D."/>
            <person name="Hosoyama A."/>
            <person name="Harada K."/>
            <person name="Horikawa H."/>
            <person name="Kato Y."/>
            <person name="Harada T."/>
            <person name="Sasaki K."/>
            <person name="Sekiguchi M."/>
            <person name="Hodoyama M."/>
            <person name="Nishiko R."/>
            <person name="Narita H."/>
            <person name="Hanamaki A."/>
            <person name="Hata C."/>
            <person name="Konno Y."/>
            <person name="Niimura Y."/>
            <person name="Yamazaki S."/>
            <person name="Fujita N."/>
        </authorList>
    </citation>
    <scope>NUCLEOTIDE SEQUENCE [LARGE SCALE GENOMIC DNA]</scope>
    <source>
        <strain evidence="7">ATCC 51415 / DSM 6626 / JCM 7361 / LMG 17667 / NBRC 15112 / Ep01</strain>
    </source>
</reference>
<dbReference type="GO" id="GO:0008801">
    <property type="term" value="F:beta-phosphoglucomutase activity"/>
    <property type="evidence" value="ECO:0007669"/>
    <property type="project" value="UniProtKB-EC"/>
</dbReference>
<feature type="binding site" evidence="4">
    <location>
        <position position="17"/>
    </location>
    <ligand>
        <name>Mg(2+)</name>
        <dbReference type="ChEBI" id="CHEBI:18420"/>
    </ligand>
</feature>
<evidence type="ECO:0000256" key="4">
    <source>
        <dbReference type="PIRSR" id="PIRSR610972-3"/>
    </source>
</evidence>
<feature type="binding site" evidence="3">
    <location>
        <begin position="52"/>
        <end position="57"/>
    </location>
    <ligand>
        <name>substrate</name>
    </ligand>
</feature>